<gene>
    <name evidence="1" type="ORF">QFC24_001701</name>
</gene>
<dbReference type="EMBL" id="JASBWV010000004">
    <property type="protein sequence ID" value="KAJ9126671.1"/>
    <property type="molecule type" value="Genomic_DNA"/>
</dbReference>
<comment type="caution">
    <text evidence="1">The sequence shown here is derived from an EMBL/GenBank/DDBJ whole genome shotgun (WGS) entry which is preliminary data.</text>
</comment>
<evidence type="ECO:0000313" key="2">
    <source>
        <dbReference type="Proteomes" id="UP001234202"/>
    </source>
</evidence>
<evidence type="ECO:0000313" key="1">
    <source>
        <dbReference type="EMBL" id="KAJ9126671.1"/>
    </source>
</evidence>
<reference evidence="1" key="1">
    <citation type="submission" date="2023-04" db="EMBL/GenBank/DDBJ databases">
        <title>Draft Genome sequencing of Naganishia species isolated from polar environments using Oxford Nanopore Technology.</title>
        <authorList>
            <person name="Leo P."/>
            <person name="Venkateswaran K."/>
        </authorList>
    </citation>
    <scope>NUCLEOTIDE SEQUENCE</scope>
    <source>
        <strain evidence="1">DBVPG 5303</strain>
    </source>
</reference>
<organism evidence="1 2">
    <name type="scientific">Naganishia onofrii</name>
    <dbReference type="NCBI Taxonomy" id="1851511"/>
    <lineage>
        <taxon>Eukaryota</taxon>
        <taxon>Fungi</taxon>
        <taxon>Dikarya</taxon>
        <taxon>Basidiomycota</taxon>
        <taxon>Agaricomycotina</taxon>
        <taxon>Tremellomycetes</taxon>
        <taxon>Filobasidiales</taxon>
        <taxon>Filobasidiaceae</taxon>
        <taxon>Naganishia</taxon>
    </lineage>
</organism>
<accession>A0ACC2XUH2</accession>
<name>A0ACC2XUH2_9TREE</name>
<sequence>MQASSPARPSMDASHSLGSSTSRRANATAPANVYLGKPIDLNSSTSSRDCVTGEAVTKRAFHIDVVLEGTRKDPVGEATQILLAQLGKTLSYSTFISQATASSSSTGQPRSAPGTPSKAAKAGKQNPIKLAKIIQELQDTEQGYLRRISYLKSSYADPLRKFAKKKETMIIPPYEANVMFANIDSLVISAEAFCRDLLHIDLKELGTFDCYKAYYDRQDESQKVLQEMFKRPSFQTFTEGVKYQTSGIGNSGIRELLAEPVQRLPRYLLLWQAMIDSMSVYDFQRPKLEECILLASRIAACEADERVKRATVMHCMERTVDAFPANLISNNRDYIDSIDVDDIFTDYHKRGDSISHSSISTRPSLAHGLTSPGPSRSGSGSLHCTLILFDDKLVIVKRQSASISGRTVTGLDNIDRLMRAGGGLAGLIQSGTTLNKDKLVFKGVIDILDVIATDVGNCEFELFFEKALNDLGDKWSNRPFRHYQVVHPPLPVNLEYTPAKTDKQRFVQNLWKAQALARTRLSAPARRSTHISHSTALPIAFVSNNNVKLEGPHSSAGQAISFWNMWERAAWTAHLNKSKVVLHVDETGTAASIPVGSHGNPLLVIRATPAPAGDCREDEGSLMESNVIHVRDIDNAVCQRINVLGIYHFRSSNSSLPGTPSQAHRLRPSMINLDSISKNLFGTGTTSSRYESSVSSKKSRSVVSRSSTLDTARFSLESKSTVATSVDCDLTGKTPSPRRARRSSSPQEPGSRGLIGMSPKRDVFSIEEKWVDHGSVGTRMGVDASDIDLEVQLDIARKNSVSVATSAYPTSHSVGVSMSGKMMQYQGPASPQRGSLSIRNRTPSSSPEVTRTGPISTTASVLPLVRPLDLSRRKTPSPTHNLSMSTLLSDSEPCASDVPLQPGNSSTLKALERGRSIRSNGSISKPMGPRSARRSRTQPVDDAGSAYTSLVLPGGNGRMVTPGRETVPLKGFVDESTTSPPLAHKRARSQEELAPRKRSADYTISVIDTSTTAMDAERNRSVSLEQRRAFEGPALRHVSSTTVASTDTNDTVGKCHGEERGRGNGGHGTFLSYHASENAAENTDEHITVALRTSYNIRAELTELKIRLGRDVAASDRLRKIDHRNPSLCRSPPSKRLSKRIAPEVAGREIAHGSISSRQSASTAKGELDVSFIDDWTQGVMGLLVQLDHDLEQAKMGSTRLASSVRTLKSDLEKSASELRGMTNQLATVSAKTELANAQIADLKCELEAVYEAFNVELDGLFADATLPADQAFTSLKRDLQFVTAERNKIRLENLELRRQLEEANLQNKFLAVKVTLWSLRACDVGSCQGIICRVCRTEAEPDHPLFHPCKCSGSIRYVHSDCLLQWLHHSKKQYCELCGHAFSFQKVYPADIPDALPLHSLLKRLLLDLSNLTTLALRAALVAFTWLVLLPLVMFGAWRSYFQYGAPLAMLVTGKTPSSSVANVTALANATPVINGTEHASPWWQLFYFHLTESETTLSGKPFGETADELHAVASDNENDLEKVHCVSTSDLPERIFKGQILTVAIVIGLLAVFLLREWIFQNAGPGPTQEVEHEAVPTPEEFQAQMRANWRQRRRRNPDHRDLPAGVVFNRNHQPRPALDRQQENLLRAELLAHFVEPQGPHFQVGQLQPGPALDQQQEDLLRAELIAHLGEPEEAPDVTSTEEEQWVDEEDWVDDAANADHLSDSGHQRGDDYPKVSDDIGRSQNIKSDSQVEGVAEEAPVPSLLQQLRQQHREHADPNMSFEEFLAHSRSDIIDPSGSGGRKLSQPSYGAKPSTSANFSEGALRDVGRKSVGDRSPAGIRGQTADHQESMEEDYHRYFTEPAGIEDMPVERLDGHPAPLENNRPRRHGALRHEEGQRGAIERNPRPRRARNVMIEAEVAMAVLDGDEEVEMGPEPDLDDDEADEGGLMIDGDIDGILEVIDGLVALGKICFRRLPSWIAFGGSGNTGLNSAVTEVAEELAEASTRSHWNGLIAAWPGQMVERLENTHSSGFLRSIGVFFGSIGSTYRVFSSRITAFALQDTAASRAAAISLGVFDIDMAFYIMAALGEQYLGSFGKTVAEHVERSNVIVKLGFFMSVELLLFPLCMGYFLDFCTLPLFPSGTLHYRWIAQHRNPVISAFVHWLAGTMFMFAFARFLATCRSICRKGAMYVIRDPQDPSFSPVREILDKKTSVQIYKLLVSATMYMSVMAIPLGGILSLLKYSGLPILPLRWSFRFSNMLCKLTNRETDDTFYEGTYMRVPYADQVILLKPRKNVFIPVDHSGIPKTDDDKVLWLMQDRAAIKGHRDPRKDYCMVYLPPFYRTRFWAFGLFLWTFISWTIVFALLVPIMVGRIATHHFIDREVHDGMNLIAGFYICQFASRLGKRTGKRVASIGRRYLDTPRYRNPFSWKRYLIKEGDILLRFGRHACAVFVLFVVSPILLGLCLELYIFAPINYGRSNMTPVFHIIEAWSTGCVLMAFCLIEHPLRVRVLRVFTPLFVERNNHEDDAGARQEEQARVLADALRPENIHHILTPTLKYLLLGSLAPTVMSAALAVALGLNKRQSALVYRFIHPFILYAVISWQVVIQARRKAQQWSVSALESEYLVEQRVINFEDAEAGGGHDIKVFDPQLHAADIHRE</sequence>
<dbReference type="Proteomes" id="UP001234202">
    <property type="component" value="Unassembled WGS sequence"/>
</dbReference>
<proteinExistence type="predicted"/>
<protein>
    <submittedName>
        <fullName evidence="1">Uncharacterized protein</fullName>
    </submittedName>
</protein>
<keyword evidence="2" id="KW-1185">Reference proteome</keyword>